<feature type="transmembrane region" description="Helical" evidence="5">
    <location>
        <begin position="134"/>
        <end position="159"/>
    </location>
</feature>
<keyword evidence="3 5" id="KW-1133">Transmembrane helix</keyword>
<feature type="transmembrane region" description="Helical" evidence="5">
    <location>
        <begin position="168"/>
        <end position="187"/>
    </location>
</feature>
<keyword evidence="7" id="KW-1185">Reference proteome</keyword>
<comment type="caution">
    <text evidence="6">The sequence shown here is derived from an EMBL/GenBank/DDBJ whole genome shotgun (WGS) entry which is preliminary data.</text>
</comment>
<evidence type="ECO:0000256" key="5">
    <source>
        <dbReference type="RuleBase" id="RU363041"/>
    </source>
</evidence>
<evidence type="ECO:0000313" key="7">
    <source>
        <dbReference type="Proteomes" id="UP001156703"/>
    </source>
</evidence>
<evidence type="ECO:0000256" key="1">
    <source>
        <dbReference type="ARBA" id="ARBA00004141"/>
    </source>
</evidence>
<dbReference type="Proteomes" id="UP001156703">
    <property type="component" value="Unassembled WGS sequence"/>
</dbReference>
<dbReference type="PANTHER" id="PTHR43701">
    <property type="entry name" value="MEMBRANE TRANSPORTER PROTEIN MJ0441-RELATED"/>
    <property type="match status" value="1"/>
</dbReference>
<feature type="transmembrane region" description="Helical" evidence="5">
    <location>
        <begin position="42"/>
        <end position="60"/>
    </location>
</feature>
<keyword evidence="4 5" id="KW-0472">Membrane</keyword>
<evidence type="ECO:0000256" key="3">
    <source>
        <dbReference type="ARBA" id="ARBA00022989"/>
    </source>
</evidence>
<proteinExistence type="inferred from homology"/>
<evidence type="ECO:0000256" key="2">
    <source>
        <dbReference type="ARBA" id="ARBA00022692"/>
    </source>
</evidence>
<feature type="transmembrane region" description="Helical" evidence="5">
    <location>
        <begin position="93"/>
        <end position="114"/>
    </location>
</feature>
<gene>
    <name evidence="6" type="ORF">GCM10007925_20700</name>
</gene>
<evidence type="ECO:0000256" key="4">
    <source>
        <dbReference type="ARBA" id="ARBA00023136"/>
    </source>
</evidence>
<comment type="similarity">
    <text evidence="5">Belongs to the 4-toluene sulfonate uptake permease (TSUP) (TC 2.A.102) family.</text>
</comment>
<sequence>MLLLAAAFLLTALLYAMAGFGGGSTYTALLVLAGTDIKAVPVISLLCNVLVVTLGAIAFARAGNFDARRSWPLFILSVPAAALGGRLAVGETLFLGLLAFSLLCAGLTMLWQPWWQQERQPANGPRPVGWVEPLIAGLLGFAAGVVGIGGGIFLAPLLYVRRWGPPKAIAATSAMFILVNSLAGLVGQASKGLAATAAVIGDHLLLFPAVVVGGAAGALVGSRLIDPKWVRVVSALLILYVAVRLGLRWAAALSGASS</sequence>
<accession>A0ABQ5Z6H7</accession>
<keyword evidence="2 5" id="KW-0812">Transmembrane</keyword>
<dbReference type="InterPro" id="IPR002781">
    <property type="entry name" value="TM_pro_TauE-like"/>
</dbReference>
<dbReference type="EMBL" id="BSOO01000024">
    <property type="protein sequence ID" value="GLR48355.1"/>
    <property type="molecule type" value="Genomic_DNA"/>
</dbReference>
<dbReference type="Pfam" id="PF01925">
    <property type="entry name" value="TauE"/>
    <property type="match status" value="1"/>
</dbReference>
<protein>
    <recommendedName>
        <fullName evidence="5">Probable membrane transporter protein</fullName>
    </recommendedName>
</protein>
<reference evidence="7" key="1">
    <citation type="journal article" date="2019" name="Int. J. Syst. Evol. Microbiol.">
        <title>The Global Catalogue of Microorganisms (GCM) 10K type strain sequencing project: providing services to taxonomists for standard genome sequencing and annotation.</title>
        <authorList>
            <consortium name="The Broad Institute Genomics Platform"/>
            <consortium name="The Broad Institute Genome Sequencing Center for Infectious Disease"/>
            <person name="Wu L."/>
            <person name="Ma J."/>
        </authorList>
    </citation>
    <scope>NUCLEOTIDE SEQUENCE [LARGE SCALE GENOMIC DNA]</scope>
    <source>
        <strain evidence="7">NBRC 102146</strain>
    </source>
</reference>
<keyword evidence="5" id="KW-1003">Cell membrane</keyword>
<dbReference type="RefSeq" id="WP_029940799.1">
    <property type="nucleotide sequence ID" value="NZ_BSOO01000024.1"/>
</dbReference>
<feature type="transmembrane region" description="Helical" evidence="5">
    <location>
        <begin position="232"/>
        <end position="251"/>
    </location>
</feature>
<comment type="subcellular location">
    <subcellularLocation>
        <location evidence="5">Cell membrane</location>
        <topology evidence="5">Multi-pass membrane protein</topology>
    </subcellularLocation>
    <subcellularLocation>
        <location evidence="1">Membrane</location>
        <topology evidence="1">Multi-pass membrane protein</topology>
    </subcellularLocation>
</comment>
<dbReference type="PANTHER" id="PTHR43701:SF5">
    <property type="entry name" value="MEMBRANE TRANSPORTER PROTEIN-RELATED"/>
    <property type="match status" value="1"/>
</dbReference>
<name>A0ABQ5Z6H7_9SPHN</name>
<organism evidence="6 7">
    <name type="scientific">Sphingomonas astaxanthinifaciens DSM 22298</name>
    <dbReference type="NCBI Taxonomy" id="1123267"/>
    <lineage>
        <taxon>Bacteria</taxon>
        <taxon>Pseudomonadati</taxon>
        <taxon>Pseudomonadota</taxon>
        <taxon>Alphaproteobacteria</taxon>
        <taxon>Sphingomonadales</taxon>
        <taxon>Sphingomonadaceae</taxon>
        <taxon>Sphingomonas</taxon>
    </lineage>
</organism>
<feature type="transmembrane region" description="Helical" evidence="5">
    <location>
        <begin position="193"/>
        <end position="220"/>
    </location>
</feature>
<evidence type="ECO:0000313" key="6">
    <source>
        <dbReference type="EMBL" id="GLR48355.1"/>
    </source>
</evidence>
<dbReference type="InterPro" id="IPR051598">
    <property type="entry name" value="TSUP/Inactive_protease-like"/>
</dbReference>